<proteinExistence type="inferred from homology"/>
<organism evidence="3 4">
    <name type="scientific">Dactylosporangium roseum</name>
    <dbReference type="NCBI Taxonomy" id="47989"/>
    <lineage>
        <taxon>Bacteria</taxon>
        <taxon>Bacillati</taxon>
        <taxon>Actinomycetota</taxon>
        <taxon>Actinomycetes</taxon>
        <taxon>Micromonosporales</taxon>
        <taxon>Micromonosporaceae</taxon>
        <taxon>Dactylosporangium</taxon>
    </lineage>
</organism>
<evidence type="ECO:0000256" key="1">
    <source>
        <dbReference type="ARBA" id="ARBA00006817"/>
    </source>
</evidence>
<dbReference type="SUPFAM" id="SSF55961">
    <property type="entry name" value="Bet v1-like"/>
    <property type="match status" value="1"/>
</dbReference>
<dbReference type="Gene3D" id="3.30.530.20">
    <property type="match status" value="1"/>
</dbReference>
<dbReference type="CDD" id="cd08899">
    <property type="entry name" value="SRPBCC_CalC_Aha1-like_6"/>
    <property type="match status" value="1"/>
</dbReference>
<dbReference type="InterPro" id="IPR013538">
    <property type="entry name" value="ASHA1/2-like_C"/>
</dbReference>
<reference evidence="3" key="1">
    <citation type="submission" date="2021-04" db="EMBL/GenBank/DDBJ databases">
        <title>Biosynthetic gene clusters of Dactylosporangioum roseum.</title>
        <authorList>
            <person name="Hartkoorn R.C."/>
            <person name="Beaudoing E."/>
            <person name="Hot D."/>
            <person name="Moureu S."/>
        </authorList>
    </citation>
    <scope>NUCLEOTIDE SEQUENCE</scope>
    <source>
        <strain evidence="3">NRRL B-16295</strain>
    </source>
</reference>
<evidence type="ECO:0000259" key="2">
    <source>
        <dbReference type="Pfam" id="PF08327"/>
    </source>
</evidence>
<dbReference type="Pfam" id="PF08327">
    <property type="entry name" value="AHSA1"/>
    <property type="match status" value="1"/>
</dbReference>
<accession>A0ABY5Z9R4</accession>
<gene>
    <name evidence="3" type="ORF">Drose_01965</name>
</gene>
<evidence type="ECO:0000313" key="4">
    <source>
        <dbReference type="Proteomes" id="UP001058271"/>
    </source>
</evidence>
<keyword evidence="4" id="KW-1185">Reference proteome</keyword>
<dbReference type="Proteomes" id="UP001058271">
    <property type="component" value="Chromosome"/>
</dbReference>
<name>A0ABY5Z9R4_9ACTN</name>
<sequence>MTPPPTGRLFPTATGTDLVLTRTFRAPLEDVWASVTESDRTARWFGPWEGDAGPGRTVKVQMAFEEQQPWMDLHIDACEAPRRLAVSAVDDTGRWRLELLLSETDGRTELRLVHHLDTTDGVGEIGPGWEYYLDMLVAARDGTPRPAFDDYYPAMAPYFAGLAPAPTT</sequence>
<dbReference type="RefSeq" id="WP_260726463.1">
    <property type="nucleotide sequence ID" value="NZ_BAAABS010000022.1"/>
</dbReference>
<dbReference type="InterPro" id="IPR023393">
    <property type="entry name" value="START-like_dom_sf"/>
</dbReference>
<protein>
    <submittedName>
        <fullName evidence="3">SRPBCC family protein</fullName>
    </submittedName>
</protein>
<comment type="similarity">
    <text evidence="1">Belongs to the AHA1 family.</text>
</comment>
<evidence type="ECO:0000313" key="3">
    <source>
        <dbReference type="EMBL" id="UWZ37109.1"/>
    </source>
</evidence>
<feature type="domain" description="Activator of Hsp90 ATPase homologue 1/2-like C-terminal" evidence="2">
    <location>
        <begin position="25"/>
        <end position="138"/>
    </location>
</feature>
<dbReference type="EMBL" id="CP073721">
    <property type="protein sequence ID" value="UWZ37109.1"/>
    <property type="molecule type" value="Genomic_DNA"/>
</dbReference>